<dbReference type="InterPro" id="IPR050154">
    <property type="entry name" value="UbiB_kinase"/>
</dbReference>
<dbReference type="CDD" id="cd05121">
    <property type="entry name" value="ABC1_ADCK3-like"/>
    <property type="match status" value="1"/>
</dbReference>
<dbReference type="GO" id="GO:0004672">
    <property type="term" value="F:protein kinase activity"/>
    <property type="evidence" value="ECO:0007669"/>
    <property type="project" value="InterPro"/>
</dbReference>
<evidence type="ECO:0000313" key="4">
    <source>
        <dbReference type="EMBL" id="CAB9519439.1"/>
    </source>
</evidence>
<dbReference type="SUPFAM" id="SSF56112">
    <property type="entry name" value="Protein kinase-like (PK-like)"/>
    <property type="match status" value="1"/>
</dbReference>
<dbReference type="Proteomes" id="UP001153069">
    <property type="component" value="Unassembled WGS sequence"/>
</dbReference>
<keyword evidence="5" id="KW-1185">Reference proteome</keyword>
<evidence type="ECO:0000256" key="2">
    <source>
        <dbReference type="SAM" id="MobiDB-lite"/>
    </source>
</evidence>
<gene>
    <name evidence="4" type="ORF">SEMRO_1017_G231720.1</name>
</gene>
<evidence type="ECO:0000313" key="5">
    <source>
        <dbReference type="Proteomes" id="UP001153069"/>
    </source>
</evidence>
<dbReference type="Pfam" id="PF03109">
    <property type="entry name" value="ABC1"/>
    <property type="match status" value="1"/>
</dbReference>
<keyword evidence="4" id="KW-0418">Kinase</keyword>
<feature type="domain" description="Protein kinase" evidence="3">
    <location>
        <begin position="169"/>
        <end position="507"/>
    </location>
</feature>
<dbReference type="EMBL" id="CAICTM010001015">
    <property type="protein sequence ID" value="CAB9519439.1"/>
    <property type="molecule type" value="Genomic_DNA"/>
</dbReference>
<dbReference type="Gene3D" id="1.10.510.10">
    <property type="entry name" value="Transferase(Phosphotransferase) domain 1"/>
    <property type="match status" value="1"/>
</dbReference>
<evidence type="ECO:0000256" key="1">
    <source>
        <dbReference type="ARBA" id="ARBA00009670"/>
    </source>
</evidence>
<reference evidence="4" key="1">
    <citation type="submission" date="2020-06" db="EMBL/GenBank/DDBJ databases">
        <authorList>
            <consortium name="Plant Systems Biology data submission"/>
        </authorList>
    </citation>
    <scope>NUCLEOTIDE SEQUENCE</scope>
    <source>
        <strain evidence="4">D6</strain>
    </source>
</reference>
<sequence>MTSRLLRAAQRRPLITLGATTVAGTLGAASFVEFQATRNDQITLPRRYNWDALNDYWSIRPVSVAYRVLEIATALGPLVALYVWDFHILNTSNNDQTTRQHAQQWRDAFTQLGPAFVKAGQQLSIRPDLVSPIVLHELQKLCDAVTPVADEIALATLQQELHDLGNIFKNDLKLVASASLGQVYKGTLRSTGETVAVKVQRPNMRKSFSLDLFLLQQWGVFMDAWTSVITHQKPYHKEFLQTYASGSYGELDYELEARNQKQFQYEMKTRNSPIVIPNVYDQFTTQKVLTTKWIDGIRLSDSDPETIRRLIPVGVELFLCQLLDIGAFHADPHPGNLLVTPEGKLCLLDFGLCATVDPHARAAMSQAIVHLLKRDFHSLVHDDTKQLGFLPHDYDATELTPILTKILTGGLLDAGSNLQTRKRKLLEISNELNQVFFQYPFSVPPFFALVTRGLGLLEGIALTGDPDFDIFRASAPYATKRAMQMATRSWTTKQRNSSNPPNAMAVQ</sequence>
<dbReference type="InterPro" id="IPR011009">
    <property type="entry name" value="Kinase-like_dom_sf"/>
</dbReference>
<dbReference type="OrthoDB" id="427480at2759"/>
<accession>A0A9N8EIN7</accession>
<feature type="region of interest" description="Disordered" evidence="2">
    <location>
        <begin position="488"/>
        <end position="507"/>
    </location>
</feature>
<comment type="caution">
    <text evidence="4">The sequence shown here is derived from an EMBL/GenBank/DDBJ whole genome shotgun (WGS) entry which is preliminary data.</text>
</comment>
<dbReference type="GO" id="GO:0005524">
    <property type="term" value="F:ATP binding"/>
    <property type="evidence" value="ECO:0007669"/>
    <property type="project" value="InterPro"/>
</dbReference>
<dbReference type="PANTHER" id="PTHR10566:SF117">
    <property type="entry name" value="UNUSUAL PROTEIN KINASE-RELATED"/>
    <property type="match status" value="1"/>
</dbReference>
<comment type="similarity">
    <text evidence="1">Belongs to the protein kinase superfamily. ADCK protein kinase family.</text>
</comment>
<evidence type="ECO:0000259" key="3">
    <source>
        <dbReference type="PROSITE" id="PS50011"/>
    </source>
</evidence>
<keyword evidence="4" id="KW-0808">Transferase</keyword>
<dbReference type="AlphaFoldDB" id="A0A9N8EIN7"/>
<organism evidence="4 5">
    <name type="scientific">Seminavis robusta</name>
    <dbReference type="NCBI Taxonomy" id="568900"/>
    <lineage>
        <taxon>Eukaryota</taxon>
        <taxon>Sar</taxon>
        <taxon>Stramenopiles</taxon>
        <taxon>Ochrophyta</taxon>
        <taxon>Bacillariophyta</taxon>
        <taxon>Bacillariophyceae</taxon>
        <taxon>Bacillariophycidae</taxon>
        <taxon>Naviculales</taxon>
        <taxon>Naviculaceae</taxon>
        <taxon>Seminavis</taxon>
    </lineage>
</organism>
<feature type="compositionally biased region" description="Polar residues" evidence="2">
    <location>
        <begin position="488"/>
        <end position="501"/>
    </location>
</feature>
<dbReference type="InterPro" id="IPR004147">
    <property type="entry name" value="ABC1_dom"/>
</dbReference>
<protein>
    <submittedName>
        <fullName evidence="4">OF BC1 COMPLEX KINASE 3, chloroplastic</fullName>
    </submittedName>
</protein>
<name>A0A9N8EIN7_9STRA</name>
<dbReference type="PROSITE" id="PS50011">
    <property type="entry name" value="PROTEIN_KINASE_DOM"/>
    <property type="match status" value="1"/>
</dbReference>
<dbReference type="PANTHER" id="PTHR10566">
    <property type="entry name" value="CHAPERONE-ACTIVITY OF BC1 COMPLEX CABC1 -RELATED"/>
    <property type="match status" value="1"/>
</dbReference>
<dbReference type="InterPro" id="IPR000719">
    <property type="entry name" value="Prot_kinase_dom"/>
</dbReference>
<proteinExistence type="inferred from homology"/>